<comment type="caution">
    <text evidence="5">The sequence shown here is derived from an EMBL/GenBank/DDBJ whole genome shotgun (WGS) entry which is preliminary data.</text>
</comment>
<dbReference type="InterPro" id="IPR003653">
    <property type="entry name" value="Peptidase_C48_C"/>
</dbReference>
<evidence type="ECO:0000256" key="1">
    <source>
        <dbReference type="ARBA" id="ARBA00005234"/>
    </source>
</evidence>
<dbReference type="Proteomes" id="UP000222542">
    <property type="component" value="Unassembled WGS sequence"/>
</dbReference>
<proteinExistence type="inferred from homology"/>
<organism evidence="5 6">
    <name type="scientific">Capsicum annuum</name>
    <name type="common">Capsicum pepper</name>
    <dbReference type="NCBI Taxonomy" id="4072"/>
    <lineage>
        <taxon>Eukaryota</taxon>
        <taxon>Viridiplantae</taxon>
        <taxon>Streptophyta</taxon>
        <taxon>Embryophyta</taxon>
        <taxon>Tracheophyta</taxon>
        <taxon>Spermatophyta</taxon>
        <taxon>Magnoliopsida</taxon>
        <taxon>eudicotyledons</taxon>
        <taxon>Gunneridae</taxon>
        <taxon>Pentapetalae</taxon>
        <taxon>asterids</taxon>
        <taxon>lamiids</taxon>
        <taxon>Solanales</taxon>
        <taxon>Solanaceae</taxon>
        <taxon>Solanoideae</taxon>
        <taxon>Capsiceae</taxon>
        <taxon>Capsicum</taxon>
    </lineage>
</organism>
<evidence type="ECO:0000256" key="3">
    <source>
        <dbReference type="ARBA" id="ARBA00022801"/>
    </source>
</evidence>
<evidence type="ECO:0000259" key="4">
    <source>
        <dbReference type="PROSITE" id="PS50600"/>
    </source>
</evidence>
<sequence>MHATVLWHTVDHMFIPVHVKAKHHWVLAVISFNHRCIYVYDSLSVVGHDAVVLTEIKS</sequence>
<gene>
    <name evidence="5" type="ORF">T459_06857</name>
</gene>
<dbReference type="Gramene" id="PHT91744">
    <property type="protein sequence ID" value="PHT91744"/>
    <property type="gene ID" value="T459_06857"/>
</dbReference>
<name>A0A2G3ABY7_CAPAN</name>
<keyword evidence="6" id="KW-1185">Reference proteome</keyword>
<dbReference type="AlphaFoldDB" id="A0A2G3ABY7"/>
<dbReference type="PROSITE" id="PS50600">
    <property type="entry name" value="ULP_PROTEASE"/>
    <property type="match status" value="1"/>
</dbReference>
<reference evidence="5 6" key="1">
    <citation type="journal article" date="2014" name="Nat. Genet.">
        <title>Genome sequence of the hot pepper provides insights into the evolution of pungency in Capsicum species.</title>
        <authorList>
            <person name="Kim S."/>
            <person name="Park M."/>
            <person name="Yeom S.I."/>
            <person name="Kim Y.M."/>
            <person name="Lee J.M."/>
            <person name="Lee H.A."/>
            <person name="Seo E."/>
            <person name="Choi J."/>
            <person name="Cheong K."/>
            <person name="Kim K.T."/>
            <person name="Jung K."/>
            <person name="Lee G.W."/>
            <person name="Oh S.K."/>
            <person name="Bae C."/>
            <person name="Kim S.B."/>
            <person name="Lee H.Y."/>
            <person name="Kim S.Y."/>
            <person name="Kim M.S."/>
            <person name="Kang B.C."/>
            <person name="Jo Y.D."/>
            <person name="Yang H.B."/>
            <person name="Jeong H.J."/>
            <person name="Kang W.H."/>
            <person name="Kwon J.K."/>
            <person name="Shin C."/>
            <person name="Lim J.Y."/>
            <person name="Park J.H."/>
            <person name="Huh J.H."/>
            <person name="Kim J.S."/>
            <person name="Kim B.D."/>
            <person name="Cohen O."/>
            <person name="Paran I."/>
            <person name="Suh M.C."/>
            <person name="Lee S.B."/>
            <person name="Kim Y.K."/>
            <person name="Shin Y."/>
            <person name="Noh S.J."/>
            <person name="Park J."/>
            <person name="Seo Y.S."/>
            <person name="Kwon S.Y."/>
            <person name="Kim H.A."/>
            <person name="Park J.M."/>
            <person name="Kim H.J."/>
            <person name="Choi S.B."/>
            <person name="Bosland P.W."/>
            <person name="Reeves G."/>
            <person name="Jo S.H."/>
            <person name="Lee B.W."/>
            <person name="Cho H.T."/>
            <person name="Choi H.S."/>
            <person name="Lee M.S."/>
            <person name="Yu Y."/>
            <person name="Do Choi Y."/>
            <person name="Park B.S."/>
            <person name="van Deynze A."/>
            <person name="Ashrafi H."/>
            <person name="Hill T."/>
            <person name="Kim W.T."/>
            <person name="Pai H.S."/>
            <person name="Ahn H.K."/>
            <person name="Yeam I."/>
            <person name="Giovannoni J.J."/>
            <person name="Rose J.K."/>
            <person name="Sorensen I."/>
            <person name="Lee S.J."/>
            <person name="Kim R.W."/>
            <person name="Choi I.Y."/>
            <person name="Choi B.S."/>
            <person name="Lim J.S."/>
            <person name="Lee Y.H."/>
            <person name="Choi D."/>
        </authorList>
    </citation>
    <scope>NUCLEOTIDE SEQUENCE [LARGE SCALE GENOMIC DNA]</scope>
    <source>
        <strain evidence="6">cv. CM334</strain>
    </source>
</reference>
<protein>
    <recommendedName>
        <fullName evidence="4">Ubiquitin-like protease family profile domain-containing protein</fullName>
    </recommendedName>
</protein>
<keyword evidence="2" id="KW-0645">Protease</keyword>
<dbReference type="PANTHER" id="PTHR31470:SF40">
    <property type="entry name" value="UBIQUITIN-LIKE PROTEASE FAMILY PROFILE DOMAIN-CONTAINING PROTEIN"/>
    <property type="match status" value="1"/>
</dbReference>
<evidence type="ECO:0000313" key="6">
    <source>
        <dbReference type="Proteomes" id="UP000222542"/>
    </source>
</evidence>
<dbReference type="GO" id="GO:0006508">
    <property type="term" value="P:proteolysis"/>
    <property type="evidence" value="ECO:0007669"/>
    <property type="project" value="UniProtKB-KW"/>
</dbReference>
<dbReference type="GO" id="GO:0008234">
    <property type="term" value="F:cysteine-type peptidase activity"/>
    <property type="evidence" value="ECO:0007669"/>
    <property type="project" value="InterPro"/>
</dbReference>
<feature type="domain" description="Ubiquitin-like protease family profile" evidence="4">
    <location>
        <begin position="1"/>
        <end position="58"/>
    </location>
</feature>
<keyword evidence="3" id="KW-0378">Hydrolase</keyword>
<dbReference type="EMBL" id="AYRZ02000002">
    <property type="protein sequence ID" value="PHT91744.1"/>
    <property type="molecule type" value="Genomic_DNA"/>
</dbReference>
<evidence type="ECO:0000313" key="5">
    <source>
        <dbReference type="EMBL" id="PHT91744.1"/>
    </source>
</evidence>
<evidence type="ECO:0000256" key="2">
    <source>
        <dbReference type="ARBA" id="ARBA00022670"/>
    </source>
</evidence>
<dbReference type="Gene3D" id="3.40.395.10">
    <property type="entry name" value="Adenoviral Proteinase, Chain A"/>
    <property type="match status" value="1"/>
</dbReference>
<dbReference type="SUPFAM" id="SSF54001">
    <property type="entry name" value="Cysteine proteinases"/>
    <property type="match status" value="1"/>
</dbReference>
<accession>A0A2G3ABY7</accession>
<dbReference type="InterPro" id="IPR038765">
    <property type="entry name" value="Papain-like_cys_pep_sf"/>
</dbReference>
<comment type="similarity">
    <text evidence="1">Belongs to the peptidase C48 family.</text>
</comment>
<dbReference type="PANTHER" id="PTHR31470">
    <property type="entry name" value="CYSTEINE PROTEINASES SUPERFAMILY PROTEIN-RELATED-RELATED"/>
    <property type="match status" value="1"/>
</dbReference>
<dbReference type="Pfam" id="PF02902">
    <property type="entry name" value="Peptidase_C48"/>
    <property type="match status" value="1"/>
</dbReference>
<reference evidence="5 6" key="2">
    <citation type="journal article" date="2017" name="Genome Biol.">
        <title>New reference genome sequences of hot pepper reveal the massive evolution of plant disease-resistance genes by retroduplication.</title>
        <authorList>
            <person name="Kim S."/>
            <person name="Park J."/>
            <person name="Yeom S.I."/>
            <person name="Kim Y.M."/>
            <person name="Seo E."/>
            <person name="Kim K.T."/>
            <person name="Kim M.S."/>
            <person name="Lee J.M."/>
            <person name="Cheong K."/>
            <person name="Shin H.S."/>
            <person name="Kim S.B."/>
            <person name="Han K."/>
            <person name="Lee J."/>
            <person name="Park M."/>
            <person name="Lee H.A."/>
            <person name="Lee H.Y."/>
            <person name="Lee Y."/>
            <person name="Oh S."/>
            <person name="Lee J.H."/>
            <person name="Choi E."/>
            <person name="Choi E."/>
            <person name="Lee S.E."/>
            <person name="Jeon J."/>
            <person name="Kim H."/>
            <person name="Choi G."/>
            <person name="Song H."/>
            <person name="Lee J."/>
            <person name="Lee S.C."/>
            <person name="Kwon J.K."/>
            <person name="Lee H.Y."/>
            <person name="Koo N."/>
            <person name="Hong Y."/>
            <person name="Kim R.W."/>
            <person name="Kang W.H."/>
            <person name="Huh J.H."/>
            <person name="Kang B.C."/>
            <person name="Yang T.J."/>
            <person name="Lee Y.H."/>
            <person name="Bennetzen J.L."/>
            <person name="Choi D."/>
        </authorList>
    </citation>
    <scope>NUCLEOTIDE SEQUENCE [LARGE SCALE GENOMIC DNA]</scope>
    <source>
        <strain evidence="6">cv. CM334</strain>
    </source>
</reference>